<keyword evidence="3" id="KW-1185">Reference proteome</keyword>
<evidence type="ECO:0000256" key="2">
    <source>
        <dbReference type="SAM" id="Phobius"/>
    </source>
</evidence>
<organism evidence="3 4">
    <name type="scientific">Panagrellus redivivus</name>
    <name type="common">Microworm</name>
    <dbReference type="NCBI Taxonomy" id="6233"/>
    <lineage>
        <taxon>Eukaryota</taxon>
        <taxon>Metazoa</taxon>
        <taxon>Ecdysozoa</taxon>
        <taxon>Nematoda</taxon>
        <taxon>Chromadorea</taxon>
        <taxon>Rhabditida</taxon>
        <taxon>Tylenchina</taxon>
        <taxon>Panagrolaimomorpha</taxon>
        <taxon>Panagrolaimoidea</taxon>
        <taxon>Panagrolaimidae</taxon>
        <taxon>Panagrellus</taxon>
    </lineage>
</organism>
<feature type="compositionally biased region" description="Polar residues" evidence="1">
    <location>
        <begin position="200"/>
        <end position="226"/>
    </location>
</feature>
<protein>
    <submittedName>
        <fullName evidence="4">Uncharacterized protein</fullName>
    </submittedName>
</protein>
<evidence type="ECO:0000313" key="3">
    <source>
        <dbReference type="Proteomes" id="UP000492821"/>
    </source>
</evidence>
<proteinExistence type="predicted"/>
<keyword evidence="2" id="KW-0812">Transmembrane</keyword>
<evidence type="ECO:0000256" key="1">
    <source>
        <dbReference type="SAM" id="MobiDB-lite"/>
    </source>
</evidence>
<keyword evidence="2" id="KW-0472">Membrane</keyword>
<dbReference type="AlphaFoldDB" id="A0A7E4VF00"/>
<feature type="compositionally biased region" description="Polar residues" evidence="1">
    <location>
        <begin position="174"/>
        <end position="193"/>
    </location>
</feature>
<keyword evidence="2" id="KW-1133">Transmembrane helix</keyword>
<reference evidence="4" key="2">
    <citation type="submission" date="2020-10" db="UniProtKB">
        <authorList>
            <consortium name="WormBaseParasite"/>
        </authorList>
    </citation>
    <scope>IDENTIFICATION</scope>
</reference>
<reference evidence="3" key="1">
    <citation type="journal article" date="2013" name="Genetics">
        <title>The draft genome and transcriptome of Panagrellus redivivus are shaped by the harsh demands of a free-living lifestyle.</title>
        <authorList>
            <person name="Srinivasan J."/>
            <person name="Dillman A.R."/>
            <person name="Macchietto M.G."/>
            <person name="Heikkinen L."/>
            <person name="Lakso M."/>
            <person name="Fracchia K.M."/>
            <person name="Antoshechkin I."/>
            <person name="Mortazavi A."/>
            <person name="Wong G."/>
            <person name="Sternberg P.W."/>
        </authorList>
    </citation>
    <scope>NUCLEOTIDE SEQUENCE [LARGE SCALE GENOMIC DNA]</scope>
    <source>
        <strain evidence="3">MT8872</strain>
    </source>
</reference>
<sequence>MAKGDEKTISFTGAILHLHIENPKKTKNKSLLDHKPVSTYQINRRGDLVQSDDRINGGVVFNVDGSVTLKVAELPYGCIVKLLNAVEVIPTTTTITQTPTTVTVSTAKTSNNIVYYVIGGLALLLMLFVGASIAWICWARKPETKKAAGAVPLNESDNNHISRRTSTSTRKRSVNQTTKAVKNGSQPSRSTVKTQKHSGIPSNSAMKPTKSSVIQPLSIHSSSEYGNHTEASEK</sequence>
<feature type="transmembrane region" description="Helical" evidence="2">
    <location>
        <begin position="113"/>
        <end position="138"/>
    </location>
</feature>
<evidence type="ECO:0000313" key="4">
    <source>
        <dbReference type="WBParaSite" id="Pan_g197.t1"/>
    </source>
</evidence>
<accession>A0A7E4VF00</accession>
<feature type="region of interest" description="Disordered" evidence="1">
    <location>
        <begin position="148"/>
        <end position="234"/>
    </location>
</feature>
<dbReference type="WBParaSite" id="Pan_g197.t1">
    <property type="protein sequence ID" value="Pan_g197.t1"/>
    <property type="gene ID" value="Pan_g197"/>
</dbReference>
<dbReference type="Proteomes" id="UP000492821">
    <property type="component" value="Unassembled WGS sequence"/>
</dbReference>
<name>A0A7E4VF00_PANRE</name>